<feature type="compositionally biased region" description="Basic and acidic residues" evidence="1">
    <location>
        <begin position="46"/>
        <end position="79"/>
    </location>
</feature>
<reference evidence="2" key="1">
    <citation type="journal article" date="2023" name="Science">
        <title>Genome structures resolve the early diversification of teleost fishes.</title>
        <authorList>
            <person name="Parey E."/>
            <person name="Louis A."/>
            <person name="Montfort J."/>
            <person name="Bouchez O."/>
            <person name="Roques C."/>
            <person name="Iampietro C."/>
            <person name="Lluch J."/>
            <person name="Castinel A."/>
            <person name="Donnadieu C."/>
            <person name="Desvignes T."/>
            <person name="Floi Bucao C."/>
            <person name="Jouanno E."/>
            <person name="Wen M."/>
            <person name="Mejri S."/>
            <person name="Dirks R."/>
            <person name="Jansen H."/>
            <person name="Henkel C."/>
            <person name="Chen W.J."/>
            <person name="Zahm M."/>
            <person name="Cabau C."/>
            <person name="Klopp C."/>
            <person name="Thompson A.W."/>
            <person name="Robinson-Rechavi M."/>
            <person name="Braasch I."/>
            <person name="Lecointre G."/>
            <person name="Bobe J."/>
            <person name="Postlethwait J.H."/>
            <person name="Berthelot C."/>
            <person name="Roest Crollius H."/>
            <person name="Guiguen Y."/>
        </authorList>
    </citation>
    <scope>NUCLEOTIDE SEQUENCE</scope>
    <source>
        <strain evidence="2">Concon-B</strain>
    </source>
</reference>
<feature type="compositionally biased region" description="Pro residues" evidence="1">
    <location>
        <begin position="98"/>
        <end position="113"/>
    </location>
</feature>
<sequence>MVSKINLLLTSCSHFIAHCCASDASINWNFALRQFISYVREECPEREQQFMEDKKRKKEEKIKKEASQKIAEQKSKVPDSPKPTPGQSAAPASSAAPSPGPPPPRPRPPPAPPRRAGTMPGARRCPTDSPPPEPPLPRGTSPGRCPHASAPSRTTKCC</sequence>
<feature type="compositionally biased region" description="Low complexity" evidence="1">
    <location>
        <begin position="114"/>
        <end position="124"/>
    </location>
</feature>
<evidence type="ECO:0000313" key="2">
    <source>
        <dbReference type="EMBL" id="KAJ8254346.1"/>
    </source>
</evidence>
<dbReference type="EMBL" id="JAFJMO010000016">
    <property type="protein sequence ID" value="KAJ8254346.1"/>
    <property type="molecule type" value="Genomic_DNA"/>
</dbReference>
<dbReference type="AlphaFoldDB" id="A0A9Q1HQN4"/>
<proteinExistence type="predicted"/>
<evidence type="ECO:0000256" key="1">
    <source>
        <dbReference type="SAM" id="MobiDB-lite"/>
    </source>
</evidence>
<comment type="caution">
    <text evidence="2">The sequence shown here is derived from an EMBL/GenBank/DDBJ whole genome shotgun (WGS) entry which is preliminary data.</text>
</comment>
<name>A0A9Q1HQN4_CONCO</name>
<protein>
    <submittedName>
        <fullName evidence="2">Uncharacterized protein</fullName>
    </submittedName>
</protein>
<dbReference type="PRINTS" id="PR01217">
    <property type="entry name" value="PRICHEXTENSN"/>
</dbReference>
<gene>
    <name evidence="2" type="ORF">COCON_G00209580</name>
</gene>
<feature type="compositionally biased region" description="Low complexity" evidence="1">
    <location>
        <begin position="85"/>
        <end position="97"/>
    </location>
</feature>
<dbReference type="Proteomes" id="UP001152803">
    <property type="component" value="Unassembled WGS sequence"/>
</dbReference>
<accession>A0A9Q1HQN4</accession>
<keyword evidence="3" id="KW-1185">Reference proteome</keyword>
<feature type="region of interest" description="Disordered" evidence="1">
    <location>
        <begin position="46"/>
        <end position="158"/>
    </location>
</feature>
<evidence type="ECO:0000313" key="3">
    <source>
        <dbReference type="Proteomes" id="UP001152803"/>
    </source>
</evidence>
<organism evidence="2 3">
    <name type="scientific">Conger conger</name>
    <name type="common">Conger eel</name>
    <name type="synonym">Muraena conger</name>
    <dbReference type="NCBI Taxonomy" id="82655"/>
    <lineage>
        <taxon>Eukaryota</taxon>
        <taxon>Metazoa</taxon>
        <taxon>Chordata</taxon>
        <taxon>Craniata</taxon>
        <taxon>Vertebrata</taxon>
        <taxon>Euteleostomi</taxon>
        <taxon>Actinopterygii</taxon>
        <taxon>Neopterygii</taxon>
        <taxon>Teleostei</taxon>
        <taxon>Anguilliformes</taxon>
        <taxon>Congridae</taxon>
        <taxon>Conger</taxon>
    </lineage>
</organism>
<feature type="compositionally biased region" description="Pro residues" evidence="1">
    <location>
        <begin position="128"/>
        <end position="137"/>
    </location>
</feature>